<dbReference type="SUPFAM" id="SSF52025">
    <property type="entry name" value="PA domain"/>
    <property type="match status" value="1"/>
</dbReference>
<organism evidence="4 5">
    <name type="scientific">Sphingomonas sinipercae</name>
    <dbReference type="NCBI Taxonomy" id="2714944"/>
    <lineage>
        <taxon>Bacteria</taxon>
        <taxon>Pseudomonadati</taxon>
        <taxon>Pseudomonadota</taxon>
        <taxon>Alphaproteobacteria</taxon>
        <taxon>Sphingomonadales</taxon>
        <taxon>Sphingomonadaceae</taxon>
        <taxon>Sphingomonas</taxon>
    </lineage>
</organism>
<dbReference type="PANTHER" id="PTHR12147">
    <property type="entry name" value="METALLOPEPTIDASE M28 FAMILY MEMBER"/>
    <property type="match status" value="1"/>
</dbReference>
<reference evidence="4 5" key="1">
    <citation type="submission" date="2020-03" db="EMBL/GenBank/DDBJ databases">
        <title>Sphingomonas sp. nov., isolated from fish.</title>
        <authorList>
            <person name="Hyun D.-W."/>
            <person name="Bae J.-W."/>
        </authorList>
    </citation>
    <scope>NUCLEOTIDE SEQUENCE [LARGE SCALE GENOMIC DNA]</scope>
    <source>
        <strain evidence="4 5">HDW15C</strain>
    </source>
</reference>
<evidence type="ECO:0000259" key="3">
    <source>
        <dbReference type="Pfam" id="PF04389"/>
    </source>
</evidence>
<evidence type="ECO:0000313" key="5">
    <source>
        <dbReference type="Proteomes" id="UP000502502"/>
    </source>
</evidence>
<dbReference type="Gene3D" id="3.40.630.10">
    <property type="entry name" value="Zn peptidases"/>
    <property type="match status" value="1"/>
</dbReference>
<dbReference type="SUPFAM" id="SSF53187">
    <property type="entry name" value="Zn-dependent exopeptidases"/>
    <property type="match status" value="1"/>
</dbReference>
<dbReference type="KEGG" id="ssin:G7078_10730"/>
<dbReference type="InterPro" id="IPR046450">
    <property type="entry name" value="PA_dom_sf"/>
</dbReference>
<evidence type="ECO:0000256" key="1">
    <source>
        <dbReference type="SAM" id="SignalP"/>
    </source>
</evidence>
<dbReference type="AlphaFoldDB" id="A0A6G7ZR04"/>
<feature type="chain" id="PRO_5026341740" evidence="1">
    <location>
        <begin position="27"/>
        <end position="546"/>
    </location>
</feature>
<dbReference type="GO" id="GO:0006508">
    <property type="term" value="P:proteolysis"/>
    <property type="evidence" value="ECO:0007669"/>
    <property type="project" value="InterPro"/>
</dbReference>
<dbReference type="InterPro" id="IPR003137">
    <property type="entry name" value="PA_domain"/>
</dbReference>
<gene>
    <name evidence="4" type="ORF">G7078_10730</name>
</gene>
<evidence type="ECO:0000259" key="2">
    <source>
        <dbReference type="Pfam" id="PF02225"/>
    </source>
</evidence>
<dbReference type="PANTHER" id="PTHR12147:SF26">
    <property type="entry name" value="PEPTIDASE M28 DOMAIN-CONTAINING PROTEIN"/>
    <property type="match status" value="1"/>
</dbReference>
<feature type="domain" description="PA" evidence="2">
    <location>
        <begin position="132"/>
        <end position="203"/>
    </location>
</feature>
<keyword evidence="5" id="KW-1185">Reference proteome</keyword>
<accession>A0A6G7ZR04</accession>
<dbReference type="InterPro" id="IPR007484">
    <property type="entry name" value="Peptidase_M28"/>
</dbReference>
<name>A0A6G7ZR04_9SPHN</name>
<sequence>MRARSRFAFVLPIAATLLGAAPPAQSVGDPAAAQRIRADVEFLASDLLEGRDTGSRGYDIAAAYVATQFRAVGLKPAGENGSWLQQVPFRRSTHVGVPQASVTLGGKSVALRHGPDIAVRPSLAQQQRAIDAPLVFAGHGVSDRALGIDDYAGLNVRGKIVVVLEGTPKGLDSEVASHVESTKNRTAASKGAIGLIIIANSSAAPAYDILKYVGRPLVDWVNPAGKTVSDSNVLSLSAAISQNLAKRIFAAAGQDYAKVRAAGFRAGAMRGFDLGARFSLRDQASWQNFTSPEVVGLLPGSDPKLRDEYVVLMGHLDHLGINPDAKPGEDAIYNGALDNAAGVATMLEAARSFANSGKPPRRSVLFIANTGEEKGLRGADYFAANPTVPRNKIVGVVDLDMPVLLYDFTDVTAFGADHSTVAVAVRDAARSIGVKVAPDPMPEEAIFTRSDHYRFVTRGIPAILLMTGYGNGGERKWKDFFAKAYHKVTDDMSQPIRWDQGARYADLNYRIARSLADADTRPLWYESDYFGDMFAPGQPKARRTRP</sequence>
<dbReference type="Pfam" id="PF02225">
    <property type="entry name" value="PA"/>
    <property type="match status" value="1"/>
</dbReference>
<dbReference type="Gene3D" id="3.50.30.30">
    <property type="match status" value="1"/>
</dbReference>
<proteinExistence type="predicted"/>
<dbReference type="InterPro" id="IPR045175">
    <property type="entry name" value="M28_fam"/>
</dbReference>
<dbReference type="Pfam" id="PF04389">
    <property type="entry name" value="Peptidase_M28"/>
    <property type="match status" value="1"/>
</dbReference>
<evidence type="ECO:0000313" key="4">
    <source>
        <dbReference type="EMBL" id="QIL03414.1"/>
    </source>
</evidence>
<keyword evidence="1" id="KW-0732">Signal</keyword>
<keyword evidence="4" id="KW-0378">Hydrolase</keyword>
<dbReference type="Proteomes" id="UP000502502">
    <property type="component" value="Chromosome"/>
</dbReference>
<protein>
    <submittedName>
        <fullName evidence="4">M20/M25/M40 family metallo-hydrolase</fullName>
    </submittedName>
</protein>
<dbReference type="GO" id="GO:0008235">
    <property type="term" value="F:metalloexopeptidase activity"/>
    <property type="evidence" value="ECO:0007669"/>
    <property type="project" value="InterPro"/>
</dbReference>
<dbReference type="EMBL" id="CP049871">
    <property type="protein sequence ID" value="QIL03414.1"/>
    <property type="molecule type" value="Genomic_DNA"/>
</dbReference>
<feature type="domain" description="Peptidase M28" evidence="3">
    <location>
        <begin position="294"/>
        <end position="508"/>
    </location>
</feature>
<feature type="signal peptide" evidence="1">
    <location>
        <begin position="1"/>
        <end position="26"/>
    </location>
</feature>